<dbReference type="EMBL" id="SHLD01000001">
    <property type="protein sequence ID" value="RZU76892.1"/>
    <property type="molecule type" value="Genomic_DNA"/>
</dbReference>
<sequence length="68" mass="7462">MPIDDGPITPALVLWTAKRVITAHSEPPNPHRATGRCMQCRDNGCDMLSWAIGVLKAHRRDPPAPHSP</sequence>
<dbReference type="RefSeq" id="WP_130337853.1">
    <property type="nucleotide sequence ID" value="NZ_SHLD01000001.1"/>
</dbReference>
<proteinExistence type="predicted"/>
<keyword evidence="2" id="KW-1185">Reference proteome</keyword>
<accession>A0A4Q8BFY7</accession>
<organism evidence="1 2">
    <name type="scientific">Micromonospora kangleipakensis</name>
    <dbReference type="NCBI Taxonomy" id="1077942"/>
    <lineage>
        <taxon>Bacteria</taxon>
        <taxon>Bacillati</taxon>
        <taxon>Actinomycetota</taxon>
        <taxon>Actinomycetes</taxon>
        <taxon>Micromonosporales</taxon>
        <taxon>Micromonosporaceae</taxon>
        <taxon>Micromonospora</taxon>
    </lineage>
</organism>
<evidence type="ECO:0000313" key="2">
    <source>
        <dbReference type="Proteomes" id="UP000294114"/>
    </source>
</evidence>
<comment type="caution">
    <text evidence="1">The sequence shown here is derived from an EMBL/GenBank/DDBJ whole genome shotgun (WGS) entry which is preliminary data.</text>
</comment>
<dbReference type="OrthoDB" id="3398090at2"/>
<name>A0A4Q8BFY7_9ACTN</name>
<gene>
    <name evidence="1" type="ORF">EV384_5599</name>
</gene>
<protein>
    <submittedName>
        <fullName evidence="1">Uncharacterized protein</fullName>
    </submittedName>
</protein>
<dbReference type="Proteomes" id="UP000294114">
    <property type="component" value="Unassembled WGS sequence"/>
</dbReference>
<dbReference type="AlphaFoldDB" id="A0A4Q8BFY7"/>
<reference evidence="1 2" key="1">
    <citation type="submission" date="2019-02" db="EMBL/GenBank/DDBJ databases">
        <title>Sequencing the genomes of 1000 actinobacteria strains.</title>
        <authorList>
            <person name="Klenk H.-P."/>
        </authorList>
    </citation>
    <scope>NUCLEOTIDE SEQUENCE [LARGE SCALE GENOMIC DNA]</scope>
    <source>
        <strain evidence="1 2">DSM 45612</strain>
    </source>
</reference>
<evidence type="ECO:0000313" key="1">
    <source>
        <dbReference type="EMBL" id="RZU76892.1"/>
    </source>
</evidence>